<gene>
    <name evidence="3" type="ORF">G5V58_01110</name>
</gene>
<keyword evidence="4" id="KW-1185">Reference proteome</keyword>
<feature type="transmembrane region" description="Helical" evidence="2">
    <location>
        <begin position="117"/>
        <end position="142"/>
    </location>
</feature>
<protein>
    <submittedName>
        <fullName evidence="3">DUF1707 domain-containing protein</fullName>
    </submittedName>
</protein>
<dbReference type="RefSeq" id="WP_165228005.1">
    <property type="nucleotide sequence ID" value="NZ_CP049257.1"/>
</dbReference>
<sequence length="314" mass="33056">MTSPDERASGRARDDAIKLVDDALRSGRIVQADHDMRVAQLRQALTMQELDLQTRDLQLASAPVTAPPAVSVGAPQTPVPAAPAPAQPQQPWPLVNYGPGSGEAPEIAQLASKGGKAIGGIVALVVLLSIVVPVAGAIIAFVSARDSLPDFGSAGPTDETTYLPGQAPGDGGVNVHTVEGYDAMVDALKDETGASYTFTTAIYPRYAVLEVPTGVNERYESWYWDGETLSRNDSRGSSSEAQVDLSLVDPQTIVDLLTTVRARVEDPTSWYAIVSGVDPTGPTISAYASNDFSETTYVVAHLDGTIVYDSDAAQ</sequence>
<dbReference type="EMBL" id="CP049257">
    <property type="protein sequence ID" value="QIG41554.1"/>
    <property type="molecule type" value="Genomic_DNA"/>
</dbReference>
<feature type="compositionally biased region" description="Low complexity" evidence="1">
    <location>
        <begin position="67"/>
        <end position="76"/>
    </location>
</feature>
<accession>A0A6G6W8K2</accession>
<organism evidence="3 4">
    <name type="scientific">Nocardioides anomalus</name>
    <dbReference type="NCBI Taxonomy" id="2712223"/>
    <lineage>
        <taxon>Bacteria</taxon>
        <taxon>Bacillati</taxon>
        <taxon>Actinomycetota</taxon>
        <taxon>Actinomycetes</taxon>
        <taxon>Propionibacteriales</taxon>
        <taxon>Nocardioidaceae</taxon>
        <taxon>Nocardioides</taxon>
    </lineage>
</organism>
<keyword evidence="2" id="KW-0812">Transmembrane</keyword>
<dbReference type="KEGG" id="nano:G5V58_01110"/>
<evidence type="ECO:0000313" key="4">
    <source>
        <dbReference type="Proteomes" id="UP000502996"/>
    </source>
</evidence>
<dbReference type="Proteomes" id="UP000502996">
    <property type="component" value="Chromosome"/>
</dbReference>
<evidence type="ECO:0000313" key="3">
    <source>
        <dbReference type="EMBL" id="QIG41554.1"/>
    </source>
</evidence>
<name>A0A6G6W8K2_9ACTN</name>
<reference evidence="3 4" key="1">
    <citation type="submission" date="2020-02" db="EMBL/GenBank/DDBJ databases">
        <title>Full genome sequence of Nocardioides sp. R-3366.</title>
        <authorList>
            <person name="Im W.-T."/>
        </authorList>
    </citation>
    <scope>NUCLEOTIDE SEQUENCE [LARGE SCALE GENOMIC DNA]</scope>
    <source>
        <strain evidence="3 4">R-3366</strain>
    </source>
</reference>
<feature type="compositionally biased region" description="Pro residues" evidence="1">
    <location>
        <begin position="77"/>
        <end position="90"/>
    </location>
</feature>
<evidence type="ECO:0000256" key="2">
    <source>
        <dbReference type="SAM" id="Phobius"/>
    </source>
</evidence>
<proteinExistence type="predicted"/>
<keyword evidence="2" id="KW-1133">Transmembrane helix</keyword>
<feature type="region of interest" description="Disordered" evidence="1">
    <location>
        <begin position="67"/>
        <end position="90"/>
    </location>
</feature>
<dbReference type="AlphaFoldDB" id="A0A6G6W8K2"/>
<evidence type="ECO:0000256" key="1">
    <source>
        <dbReference type="SAM" id="MobiDB-lite"/>
    </source>
</evidence>
<keyword evidence="2" id="KW-0472">Membrane</keyword>